<dbReference type="InterPro" id="IPR011010">
    <property type="entry name" value="DNA_brk_join_enz"/>
</dbReference>
<reference evidence="5 6" key="1">
    <citation type="submission" date="2022-05" db="EMBL/GenBank/DDBJ databases">
        <authorList>
            <consortium name="Genoscope - CEA"/>
            <person name="William W."/>
        </authorList>
    </citation>
    <scope>NUCLEOTIDE SEQUENCE [LARGE SCALE GENOMIC DNA]</scope>
</reference>
<evidence type="ECO:0000256" key="3">
    <source>
        <dbReference type="SAM" id="MobiDB-lite"/>
    </source>
</evidence>
<keyword evidence="1" id="KW-0238">DNA-binding</keyword>
<evidence type="ECO:0000256" key="2">
    <source>
        <dbReference type="ARBA" id="ARBA00023172"/>
    </source>
</evidence>
<dbReference type="Gene3D" id="1.10.150.130">
    <property type="match status" value="1"/>
</dbReference>
<sequence length="447" mass="49064">MLAETRVNLPIWNNLSERARTSDLKFQKVQKSLIKGTTAVVQVVNDLISKPDMPSKGQLVNQLMDGVLLMANSNTELNLRRREALKPELHKSYRYLCAPSNPITTELFGDDLPKAMSAEIREGSDFSTVGGSCVAHTGLVTPATKPSCGKSINAPTRQGPPHPTTVGDSTSSEKAHETDGMSLVRQYYETRGVSKSAVGLLMASWRGGTKKQYSVYIKKWTAFCLQRKVDHLQPPVGAVLDFLSELFDQGLTYSAINCARSALSSYVSLDDGSVVGQNPLVCRLLKGLTLKLVMLLLLVSGQRGQTIHLLDINHMFVNDAKYTFVIPSHLKQSKPGVPNPQVVLESFERPSICVVTTLTEYLVRTKVLRPSGQSQLLISYVKPYKPVSRDTVIRWVRYTMALAGIDVTKYSAHSTRAASVSAASRASVNLDDILQTAGWSSECCFAR</sequence>
<accession>A0ABN8RUG6</accession>
<evidence type="ECO:0000259" key="4">
    <source>
        <dbReference type="PROSITE" id="PS51898"/>
    </source>
</evidence>
<dbReference type="InterPro" id="IPR010998">
    <property type="entry name" value="Integrase_recombinase_N"/>
</dbReference>
<dbReference type="InterPro" id="IPR002104">
    <property type="entry name" value="Integrase_catalytic"/>
</dbReference>
<protein>
    <recommendedName>
        <fullName evidence="4">Tyr recombinase domain-containing protein</fullName>
    </recommendedName>
</protein>
<dbReference type="InterPro" id="IPR013762">
    <property type="entry name" value="Integrase-like_cat_sf"/>
</dbReference>
<name>A0ABN8RUG6_9CNID</name>
<organism evidence="5 6">
    <name type="scientific">Porites lobata</name>
    <dbReference type="NCBI Taxonomy" id="104759"/>
    <lineage>
        <taxon>Eukaryota</taxon>
        <taxon>Metazoa</taxon>
        <taxon>Cnidaria</taxon>
        <taxon>Anthozoa</taxon>
        <taxon>Hexacorallia</taxon>
        <taxon>Scleractinia</taxon>
        <taxon>Fungiina</taxon>
        <taxon>Poritidae</taxon>
        <taxon>Porites</taxon>
    </lineage>
</organism>
<dbReference type="PANTHER" id="PTHR35617">
    <property type="entry name" value="PHAGE_INTEGRASE DOMAIN-CONTAINING PROTEIN"/>
    <property type="match status" value="1"/>
</dbReference>
<evidence type="ECO:0000256" key="1">
    <source>
        <dbReference type="ARBA" id="ARBA00023125"/>
    </source>
</evidence>
<feature type="non-terminal residue" evidence="5">
    <location>
        <position position="447"/>
    </location>
</feature>
<dbReference type="Proteomes" id="UP001159405">
    <property type="component" value="Unassembled WGS sequence"/>
</dbReference>
<gene>
    <name evidence="5" type="ORF">PLOB_00026469</name>
</gene>
<dbReference type="PANTHER" id="PTHR35617:SF3">
    <property type="entry name" value="CORE-BINDING (CB) DOMAIN-CONTAINING PROTEIN"/>
    <property type="match status" value="1"/>
</dbReference>
<proteinExistence type="predicted"/>
<dbReference type="SUPFAM" id="SSF47823">
    <property type="entry name" value="lambda integrase-like, N-terminal domain"/>
    <property type="match status" value="1"/>
</dbReference>
<keyword evidence="2" id="KW-0233">DNA recombination</keyword>
<comment type="caution">
    <text evidence="5">The sequence shown here is derived from an EMBL/GenBank/DDBJ whole genome shotgun (WGS) entry which is preliminary data.</text>
</comment>
<dbReference type="EMBL" id="CALNXK010000316">
    <property type="protein sequence ID" value="CAH3182200.1"/>
    <property type="molecule type" value="Genomic_DNA"/>
</dbReference>
<feature type="region of interest" description="Disordered" evidence="3">
    <location>
        <begin position="145"/>
        <end position="180"/>
    </location>
</feature>
<dbReference type="SUPFAM" id="SSF56349">
    <property type="entry name" value="DNA breaking-rejoining enzymes"/>
    <property type="match status" value="1"/>
</dbReference>
<evidence type="ECO:0000313" key="5">
    <source>
        <dbReference type="EMBL" id="CAH3182200.1"/>
    </source>
</evidence>
<dbReference type="PROSITE" id="PS51898">
    <property type="entry name" value="TYR_RECOMBINASE"/>
    <property type="match status" value="1"/>
</dbReference>
<evidence type="ECO:0000313" key="6">
    <source>
        <dbReference type="Proteomes" id="UP001159405"/>
    </source>
</evidence>
<keyword evidence="6" id="KW-1185">Reference proteome</keyword>
<dbReference type="Gene3D" id="1.10.443.10">
    <property type="entry name" value="Intergrase catalytic core"/>
    <property type="match status" value="1"/>
</dbReference>
<feature type="domain" description="Tyr recombinase" evidence="4">
    <location>
        <begin position="262"/>
        <end position="447"/>
    </location>
</feature>